<evidence type="ECO:0000313" key="2">
    <source>
        <dbReference type="EMBL" id="BCU69669.1"/>
    </source>
</evidence>
<feature type="domain" description="Methyltransferase" evidence="1">
    <location>
        <begin position="50"/>
        <end position="153"/>
    </location>
</feature>
<name>A0A8D5U6D4_9CREN</name>
<gene>
    <name evidence="2" type="ORF">KN1_09660</name>
</gene>
<dbReference type="Proteomes" id="UP000825123">
    <property type="component" value="Chromosome"/>
</dbReference>
<dbReference type="EMBL" id="AP024597">
    <property type="protein sequence ID" value="BCU69669.1"/>
    <property type="molecule type" value="Genomic_DNA"/>
</dbReference>
<sequence>MASDTGKELSEILELIEWQEDMDSDIGKRRFEEAIKLFRRLDFPAKDYTVLEVAGGTGIGGIALAKSLMDNNFKVSRLVITDLREKALEKAKEFSRKELGLEAETRVLDAREVHKLGVKADVILMYGNSHPHFSTLDMVKFLSSASLSLKEDGVLLIQGVNTFLSVINRGYKQVLVEKVTDNKVVVSIHAGYDEIKGKVRRVYIDLVSGNRVVIDLKFWDFAEIIGLCKVFFKEASLEKTDPYRGIVICKYPRGSIIMSEVLSSVVDP</sequence>
<evidence type="ECO:0000313" key="3">
    <source>
        <dbReference type="Proteomes" id="UP000825123"/>
    </source>
</evidence>
<protein>
    <submittedName>
        <fullName evidence="2">Methyltransferase type 12</fullName>
    </submittedName>
</protein>
<evidence type="ECO:0000259" key="1">
    <source>
        <dbReference type="Pfam" id="PF13649"/>
    </source>
</evidence>
<dbReference type="SUPFAM" id="SSF53335">
    <property type="entry name" value="S-adenosyl-L-methionine-dependent methyltransferases"/>
    <property type="match status" value="1"/>
</dbReference>
<reference evidence="2 3" key="1">
    <citation type="submission" date="2021-04" db="EMBL/GenBank/DDBJ databases">
        <title>Complete genome sequence of Stygiolobus sp. KN-1.</title>
        <authorList>
            <person name="Nakamura K."/>
            <person name="Sakai H."/>
            <person name="Kurosawa N."/>
        </authorList>
    </citation>
    <scope>NUCLEOTIDE SEQUENCE [LARGE SCALE GENOMIC DNA]</scope>
    <source>
        <strain evidence="2 3">KN-1</strain>
    </source>
</reference>
<dbReference type="GO" id="GO:0032259">
    <property type="term" value="P:methylation"/>
    <property type="evidence" value="ECO:0007669"/>
    <property type="project" value="UniProtKB-KW"/>
</dbReference>
<dbReference type="Gene3D" id="3.40.50.150">
    <property type="entry name" value="Vaccinia Virus protein VP39"/>
    <property type="match status" value="1"/>
</dbReference>
<dbReference type="GO" id="GO:0008168">
    <property type="term" value="F:methyltransferase activity"/>
    <property type="evidence" value="ECO:0007669"/>
    <property type="project" value="UniProtKB-KW"/>
</dbReference>
<dbReference type="RefSeq" id="WP_221289664.1">
    <property type="nucleotide sequence ID" value="NZ_AP024597.1"/>
</dbReference>
<dbReference type="InterPro" id="IPR029063">
    <property type="entry name" value="SAM-dependent_MTases_sf"/>
</dbReference>
<keyword evidence="2" id="KW-0808">Transferase</keyword>
<dbReference type="AlphaFoldDB" id="A0A8D5U6D4"/>
<organism evidence="2 3">
    <name type="scientific">Stygiolobus caldivivus</name>
    <dbReference type="NCBI Taxonomy" id="2824673"/>
    <lineage>
        <taxon>Archaea</taxon>
        <taxon>Thermoproteota</taxon>
        <taxon>Thermoprotei</taxon>
        <taxon>Sulfolobales</taxon>
        <taxon>Sulfolobaceae</taxon>
        <taxon>Stygiolobus</taxon>
    </lineage>
</organism>
<proteinExistence type="predicted"/>
<dbReference type="KEGG" id="csty:KN1_09660"/>
<keyword evidence="3" id="KW-1185">Reference proteome</keyword>
<dbReference type="GeneID" id="66162715"/>
<keyword evidence="2" id="KW-0489">Methyltransferase</keyword>
<dbReference type="Pfam" id="PF13649">
    <property type="entry name" value="Methyltransf_25"/>
    <property type="match status" value="1"/>
</dbReference>
<accession>A0A8D5U6D4</accession>
<dbReference type="InterPro" id="IPR041698">
    <property type="entry name" value="Methyltransf_25"/>
</dbReference>